<accession>A0A919ILI6</accession>
<feature type="signal peptide" evidence="2">
    <location>
        <begin position="1"/>
        <end position="19"/>
    </location>
</feature>
<organism evidence="3 4">
    <name type="scientific">Actinoplanes cyaneus</name>
    <dbReference type="NCBI Taxonomy" id="52696"/>
    <lineage>
        <taxon>Bacteria</taxon>
        <taxon>Bacillati</taxon>
        <taxon>Actinomycetota</taxon>
        <taxon>Actinomycetes</taxon>
        <taxon>Micromonosporales</taxon>
        <taxon>Micromonosporaceae</taxon>
        <taxon>Actinoplanes</taxon>
    </lineage>
</organism>
<comment type="caution">
    <text evidence="3">The sequence shown here is derived from an EMBL/GenBank/DDBJ whole genome shotgun (WGS) entry which is preliminary data.</text>
</comment>
<feature type="compositionally biased region" description="Low complexity" evidence="1">
    <location>
        <begin position="52"/>
        <end position="62"/>
    </location>
</feature>
<keyword evidence="4" id="KW-1185">Reference proteome</keyword>
<evidence type="ECO:0000256" key="1">
    <source>
        <dbReference type="SAM" id="MobiDB-lite"/>
    </source>
</evidence>
<feature type="region of interest" description="Disordered" evidence="1">
    <location>
        <begin position="24"/>
        <end position="62"/>
    </location>
</feature>
<dbReference type="Proteomes" id="UP000619479">
    <property type="component" value="Unassembled WGS sequence"/>
</dbReference>
<name>A0A919ILI6_9ACTN</name>
<evidence type="ECO:0000313" key="4">
    <source>
        <dbReference type="Proteomes" id="UP000619479"/>
    </source>
</evidence>
<evidence type="ECO:0000313" key="3">
    <source>
        <dbReference type="EMBL" id="GID67608.1"/>
    </source>
</evidence>
<sequence>MSKIALLAGSCLIALGATACSSSGTTAAPATSPAPGSAPVSTSAPVESGGTPSAPAGFAPVGPGASIQGGRQFTFGTVQSGGQQLLTVGSGGIVTLTDHLEDPALFVTTPVKPGGDKYLIQTAKLIEGGEPWCLSVHSPGGSAQLQLKTVACDAGKQDQVFTFPKAEDGKGVLIEVGGLFVLATSDGKVIAQESGEGDGLTAFTVRDQGKSTIPHLGD</sequence>
<feature type="chain" id="PRO_5038380421" evidence="2">
    <location>
        <begin position="20"/>
        <end position="218"/>
    </location>
</feature>
<keyword evidence="2" id="KW-0732">Signal</keyword>
<proteinExistence type="predicted"/>
<feature type="compositionally biased region" description="Low complexity" evidence="1">
    <location>
        <begin position="24"/>
        <end position="45"/>
    </location>
</feature>
<gene>
    <name evidence="3" type="ORF">Acy02nite_54890</name>
</gene>
<reference evidence="3" key="1">
    <citation type="submission" date="2021-01" db="EMBL/GenBank/DDBJ databases">
        <title>Whole genome shotgun sequence of Actinoplanes cyaneus NBRC 14990.</title>
        <authorList>
            <person name="Komaki H."/>
            <person name="Tamura T."/>
        </authorList>
    </citation>
    <scope>NUCLEOTIDE SEQUENCE</scope>
    <source>
        <strain evidence="3">NBRC 14990</strain>
    </source>
</reference>
<dbReference type="AlphaFoldDB" id="A0A919ILI6"/>
<dbReference type="RefSeq" id="WP_203745490.1">
    <property type="nucleotide sequence ID" value="NZ_BAAAUC010000069.1"/>
</dbReference>
<dbReference type="EMBL" id="BOMH01000040">
    <property type="protein sequence ID" value="GID67608.1"/>
    <property type="molecule type" value="Genomic_DNA"/>
</dbReference>
<evidence type="ECO:0000256" key="2">
    <source>
        <dbReference type="SAM" id="SignalP"/>
    </source>
</evidence>
<dbReference type="PROSITE" id="PS51257">
    <property type="entry name" value="PROKAR_LIPOPROTEIN"/>
    <property type="match status" value="1"/>
</dbReference>
<protein>
    <submittedName>
        <fullName evidence="3">Uncharacterized protein</fullName>
    </submittedName>
</protein>